<comment type="caution">
    <text evidence="3">The sequence shown here is derived from an EMBL/GenBank/DDBJ whole genome shotgun (WGS) entry which is preliminary data.</text>
</comment>
<keyword evidence="4" id="KW-1185">Reference proteome</keyword>
<evidence type="ECO:0000256" key="1">
    <source>
        <dbReference type="SAM" id="MobiDB-lite"/>
    </source>
</evidence>
<reference evidence="4" key="1">
    <citation type="journal article" date="2014" name="Genome Announc.">
        <title>Genome sequence and annotation of Acremonium chrysogenum, producer of the beta-lactam antibiotic cephalosporin C.</title>
        <authorList>
            <person name="Terfehr D."/>
            <person name="Dahlmann T.A."/>
            <person name="Specht T."/>
            <person name="Zadra I."/>
            <person name="Kuernsteiner H."/>
            <person name="Kueck U."/>
        </authorList>
    </citation>
    <scope>NUCLEOTIDE SEQUENCE [LARGE SCALE GENOMIC DNA]</scope>
    <source>
        <strain evidence="4">ATCC 11550 / CBS 779.69 / DSM 880 / IAM 14645 / JCM 23072 / IMI 49137</strain>
    </source>
</reference>
<dbReference type="AlphaFoldDB" id="A0A086TAR4"/>
<evidence type="ECO:0000313" key="3">
    <source>
        <dbReference type="EMBL" id="KFH46446.1"/>
    </source>
</evidence>
<feature type="compositionally biased region" description="Basic and acidic residues" evidence="1">
    <location>
        <begin position="69"/>
        <end position="83"/>
    </location>
</feature>
<dbReference type="PANTHER" id="PTHR12203">
    <property type="entry name" value="KDEL LYS-ASP-GLU-LEU CONTAINING - RELATED"/>
    <property type="match status" value="1"/>
</dbReference>
<feature type="transmembrane region" description="Helical" evidence="2">
    <location>
        <begin position="254"/>
        <end position="277"/>
    </location>
</feature>
<dbReference type="HOGENOM" id="CLU_005027_1_0_1"/>
<feature type="transmembrane region" description="Helical" evidence="2">
    <location>
        <begin position="180"/>
        <end position="199"/>
    </location>
</feature>
<feature type="transmembrane region" description="Helical" evidence="2">
    <location>
        <begin position="128"/>
        <end position="146"/>
    </location>
</feature>
<organism evidence="3 4">
    <name type="scientific">Hapsidospora chrysogenum (strain ATCC 11550 / CBS 779.69 / DSM 880 / IAM 14645 / JCM 23072 / IMI 49137)</name>
    <name type="common">Acremonium chrysogenum</name>
    <dbReference type="NCBI Taxonomy" id="857340"/>
    <lineage>
        <taxon>Eukaryota</taxon>
        <taxon>Fungi</taxon>
        <taxon>Dikarya</taxon>
        <taxon>Ascomycota</taxon>
        <taxon>Pezizomycotina</taxon>
        <taxon>Sordariomycetes</taxon>
        <taxon>Hypocreomycetidae</taxon>
        <taxon>Hypocreales</taxon>
        <taxon>Bionectriaceae</taxon>
        <taxon>Hapsidospora</taxon>
    </lineage>
</organism>
<dbReference type="OrthoDB" id="541052at2759"/>
<feature type="transmembrane region" description="Helical" evidence="2">
    <location>
        <begin position="375"/>
        <end position="395"/>
    </location>
</feature>
<dbReference type="GO" id="GO:0016740">
    <property type="term" value="F:transferase activity"/>
    <property type="evidence" value="ECO:0007669"/>
    <property type="project" value="UniProtKB-KW"/>
</dbReference>
<sequence>MHLPAITHFSAIGTVLAFVYFSESLERHSLLGHPRLSSLLVFLVSGCVCFAASHYTRWIPGADGRFTDHQQPGEHGGMRDRSASEAATKGSGTLMPSRPKRHSLLALVACIALRIELLDRVVSHQQCATIGVESFLCVLLFAYEIFATRRRYGFPVVADPNDPWRTVFDDLRDWFSGARVTMVIAGLSVCIFALGTFQSTGRIVVSTYFCFEPLASRPWILFLQILGLGLDAVIVVLVWRILSWSRTLKLRLRTLASVLVLSSVAVGFMWMASTLLAGPSRIAPAFESLYGFDILVDSVAFSVLAVCATTWMCETSPLLPASVITVLVGVWSSAANSLRFGGWMHPSSGPILLPPWILVFGAILFMTCHDVQRLFFVRRTVIAVLLVLFAIVVTYKSSTKESTTYPRHPISDLIYKANTAHQRWVLQATTSETLKVATVVYEERHPGKAPPPNFDRWYEYAQDAFVIDTFDQIDDDLLPFWNIKPEVLRKRADDMAGVPGVSVITIKDGKVTHSDTGDDQQNKDLKELSTMIGKFSAHLPDMVLPINLNPSPRILPTWEEANGKGQADLGAVAALISKRSLLSVDGSIAEPTLHSRDDDSGPKGPVSAELVSPNDFRKMLAQACPPDSPLRTRPQWNFAEFCSSCIEHHSKHAFITGWHKSMDTCQEPDLRNLHEIFMTSPKVQPVPKLMPLFSLSKTDAFKDILIPLPRTTLGGEPDMKWDFTRRYDSLFWRGDVGSQESTNTQAICGSQKYRLLHMFLDPGPRDEVTLLLPVRGRKNRFTYEKASVKEASSVAPFDMGVSGFSECRGDHCELVREVFGAKDEGQEPLEYRYVLQVDEDGGPPPQLMRTIRSNSVPLVSTIFRSWYTERVQPYLHFVPVDPRYHSLHTTYLYFTGTAGKGKINGRDTKLKGRPDDGEWIAREGKKWARQALGEKDMEAYLFRLLLEWGRLIDDNRDSIGYLETKEGERSNVGWTRRKEES</sequence>
<feature type="transmembrane region" description="Helical" evidence="2">
    <location>
        <begin position="289"/>
        <end position="311"/>
    </location>
</feature>
<feature type="region of interest" description="Disordered" evidence="1">
    <location>
        <begin position="69"/>
        <end position="97"/>
    </location>
</feature>
<keyword evidence="2" id="KW-0472">Membrane</keyword>
<gene>
    <name evidence="3" type="ORF">ACRE_027420</name>
</gene>
<keyword evidence="2" id="KW-0812">Transmembrane</keyword>
<evidence type="ECO:0000256" key="2">
    <source>
        <dbReference type="SAM" id="Phobius"/>
    </source>
</evidence>
<proteinExistence type="predicted"/>
<feature type="transmembrane region" description="Helical" evidence="2">
    <location>
        <begin position="350"/>
        <end position="368"/>
    </location>
</feature>
<dbReference type="Proteomes" id="UP000029964">
    <property type="component" value="Unassembled WGS sequence"/>
</dbReference>
<feature type="transmembrane region" description="Helical" evidence="2">
    <location>
        <begin position="318"/>
        <end position="338"/>
    </location>
</feature>
<dbReference type="EMBL" id="JPKY01000019">
    <property type="protein sequence ID" value="KFH46446.1"/>
    <property type="molecule type" value="Genomic_DNA"/>
</dbReference>
<dbReference type="STRING" id="857340.A0A086TAR4"/>
<dbReference type="PANTHER" id="PTHR12203:SF35">
    <property type="entry name" value="PROTEIN O-GLUCOSYLTRANSFERASE 1"/>
    <property type="match status" value="1"/>
</dbReference>
<feature type="transmembrane region" description="Helical" evidence="2">
    <location>
        <begin position="36"/>
        <end position="55"/>
    </location>
</feature>
<accession>A0A086TAR4</accession>
<feature type="transmembrane region" description="Helical" evidence="2">
    <location>
        <begin position="219"/>
        <end position="242"/>
    </location>
</feature>
<evidence type="ECO:0000313" key="4">
    <source>
        <dbReference type="Proteomes" id="UP000029964"/>
    </source>
</evidence>
<keyword evidence="3" id="KW-0808">Transferase</keyword>
<dbReference type="InterPro" id="IPR051091">
    <property type="entry name" value="O-Glucosyltr/Glycosyltrsf_90"/>
</dbReference>
<protein>
    <submittedName>
        <fullName evidence="3">Beta-1,2-xylosyltransferase-like protein</fullName>
    </submittedName>
</protein>
<name>A0A086TAR4_HAPC1</name>
<keyword evidence="2" id="KW-1133">Transmembrane helix</keyword>